<keyword evidence="1" id="KW-1185">Reference proteome</keyword>
<dbReference type="Proteomes" id="UP000515135">
    <property type="component" value="Unplaced"/>
</dbReference>
<evidence type="ECO:0000313" key="2">
    <source>
        <dbReference type="RefSeq" id="XP_019617608.1"/>
    </source>
</evidence>
<dbReference type="RefSeq" id="XP_019617608.1">
    <property type="nucleotide sequence ID" value="XM_019762049.1"/>
</dbReference>
<dbReference type="AlphaFoldDB" id="A0A6P4XZN6"/>
<evidence type="ECO:0000313" key="1">
    <source>
        <dbReference type="Proteomes" id="UP000515135"/>
    </source>
</evidence>
<accession>A0A6P4XZN6</accession>
<dbReference type="InterPro" id="IPR011009">
    <property type="entry name" value="Kinase-like_dom_sf"/>
</dbReference>
<dbReference type="KEGG" id="bbel:109464933"/>
<gene>
    <name evidence="2" type="primary">LOC109464933</name>
</gene>
<dbReference type="SUPFAM" id="SSF56112">
    <property type="entry name" value="Protein kinase-like (PK-like)"/>
    <property type="match status" value="1"/>
</dbReference>
<organism evidence="1 2">
    <name type="scientific">Branchiostoma belcheri</name>
    <name type="common">Amphioxus</name>
    <dbReference type="NCBI Taxonomy" id="7741"/>
    <lineage>
        <taxon>Eukaryota</taxon>
        <taxon>Metazoa</taxon>
        <taxon>Chordata</taxon>
        <taxon>Cephalochordata</taxon>
        <taxon>Leptocardii</taxon>
        <taxon>Amphioxiformes</taxon>
        <taxon>Branchiostomatidae</taxon>
        <taxon>Branchiostoma</taxon>
    </lineage>
</organism>
<dbReference type="GeneID" id="109464933"/>
<proteinExistence type="predicted"/>
<protein>
    <submittedName>
        <fullName evidence="2">Striated muscle preferentially expressed protein kinase-like</fullName>
    </submittedName>
</protein>
<dbReference type="Gene3D" id="1.10.510.10">
    <property type="entry name" value="Transferase(Phosphotransferase) domain 1"/>
    <property type="match status" value="1"/>
</dbReference>
<sequence length="108" mass="13095">MKVSKGRYDISRVYNNATPYCRQFVQDCLVLSPSDRRPSAYYLLNHDWLINTPERRKHRQSAIFPSAKLKAYAEDYRQRRAALTTKEKIEIRPYKHRPETFHRLHHHR</sequence>
<reference evidence="2" key="1">
    <citation type="submission" date="2025-08" db="UniProtKB">
        <authorList>
            <consortium name="RefSeq"/>
        </authorList>
    </citation>
    <scope>IDENTIFICATION</scope>
    <source>
        <tissue evidence="2">Gonad</tissue>
    </source>
</reference>
<name>A0A6P4XZN6_BRABE</name>